<proteinExistence type="predicted"/>
<dbReference type="PANTHER" id="PTHR13464:SF0">
    <property type="entry name" value="SAP30-BINDING PROTEIN"/>
    <property type="match status" value="1"/>
</dbReference>
<dbReference type="Pfam" id="PF07818">
    <property type="entry name" value="HCNGP"/>
    <property type="match status" value="1"/>
</dbReference>
<evidence type="ECO:0000313" key="2">
    <source>
        <dbReference type="EMBL" id="KAK8873034.1"/>
    </source>
</evidence>
<evidence type="ECO:0008006" key="4">
    <source>
        <dbReference type="Google" id="ProtNLM"/>
    </source>
</evidence>
<dbReference type="PANTHER" id="PTHR13464">
    <property type="entry name" value="TRANSCRIPTIONAL REGULATOR PROTEIN HCNGP"/>
    <property type="match status" value="1"/>
</dbReference>
<feature type="compositionally biased region" description="Polar residues" evidence="1">
    <location>
        <begin position="236"/>
        <end position="258"/>
    </location>
</feature>
<accession>A0ABR2J5I4</accession>
<reference evidence="2 3" key="1">
    <citation type="journal article" date="2024" name="IMA Fungus">
        <title>Apiospora arundinis, a panoply of carbohydrate-active enzymes and secondary metabolites.</title>
        <authorList>
            <person name="Sorensen T."/>
            <person name="Petersen C."/>
            <person name="Muurmann A.T."/>
            <person name="Christiansen J.V."/>
            <person name="Brundto M.L."/>
            <person name="Overgaard C.K."/>
            <person name="Boysen A.T."/>
            <person name="Wollenberg R.D."/>
            <person name="Larsen T.O."/>
            <person name="Sorensen J.L."/>
            <person name="Nielsen K.L."/>
            <person name="Sondergaard T.E."/>
        </authorList>
    </citation>
    <scope>NUCLEOTIDE SEQUENCE [LARGE SCALE GENOMIC DNA]</scope>
    <source>
        <strain evidence="2 3">AAU 773</strain>
    </source>
</reference>
<keyword evidence="3" id="KW-1185">Reference proteome</keyword>
<dbReference type="Proteomes" id="UP001390339">
    <property type="component" value="Unassembled WGS sequence"/>
</dbReference>
<dbReference type="EMBL" id="JAPCWZ010000003">
    <property type="protein sequence ID" value="KAK8873034.1"/>
    <property type="molecule type" value="Genomic_DNA"/>
</dbReference>
<gene>
    <name evidence="2" type="ORF">PGQ11_003548</name>
</gene>
<sequence length="267" mass="28654">MAGLVAYGSSDEEDEVEVEVTQPPTAPKPLKSPPKATVEAKDAPDTTPKAEPTAQAPPPLAEPSGVIGPMPQQGDANPSFPPLEDAPIDDEEAGLVLPPGSPYSASRALLRNLTLPRVPNMDIPPSPPGSPPPKINKQFEQFLELKKNGVHFNSKIAQSSALKNPGLMDKLMNFVEIDHKGQYQTTLGPDLWDPAAFPREAYKEGLRQNQVDINQARARKQGAPMEFVAASRGSRETTPVQKATDAQKQTAGAATSIPTKRKTRFDA</sequence>
<protein>
    <recommendedName>
        <fullName evidence="4">HCNGP-like protein</fullName>
    </recommendedName>
</protein>
<comment type="caution">
    <text evidence="2">The sequence shown here is derived from an EMBL/GenBank/DDBJ whole genome shotgun (WGS) entry which is preliminary data.</text>
</comment>
<dbReference type="InterPro" id="IPR012479">
    <property type="entry name" value="SAP30BP"/>
</dbReference>
<feature type="region of interest" description="Disordered" evidence="1">
    <location>
        <begin position="1"/>
        <end position="100"/>
    </location>
</feature>
<evidence type="ECO:0000313" key="3">
    <source>
        <dbReference type="Proteomes" id="UP001390339"/>
    </source>
</evidence>
<evidence type="ECO:0000256" key="1">
    <source>
        <dbReference type="SAM" id="MobiDB-lite"/>
    </source>
</evidence>
<name>A0ABR2J5I4_9PEZI</name>
<feature type="region of interest" description="Disordered" evidence="1">
    <location>
        <begin position="229"/>
        <end position="267"/>
    </location>
</feature>
<organism evidence="2 3">
    <name type="scientific">Apiospora arundinis</name>
    <dbReference type="NCBI Taxonomy" id="335852"/>
    <lineage>
        <taxon>Eukaryota</taxon>
        <taxon>Fungi</taxon>
        <taxon>Dikarya</taxon>
        <taxon>Ascomycota</taxon>
        <taxon>Pezizomycotina</taxon>
        <taxon>Sordariomycetes</taxon>
        <taxon>Xylariomycetidae</taxon>
        <taxon>Amphisphaeriales</taxon>
        <taxon>Apiosporaceae</taxon>
        <taxon>Apiospora</taxon>
    </lineage>
</organism>